<feature type="region of interest" description="Disordered" evidence="1">
    <location>
        <begin position="127"/>
        <end position="146"/>
    </location>
</feature>
<proteinExistence type="predicted"/>
<sequence length="264" mass="28612">MPYCDAETQTVWAGLTKMDVRPDILFTAPDTTTPPAEMIATHKPLSLDNIVTAAQLGGLNPNSSSFKTLLERRHNRPGIPTRISLPSSELDDEVFPSPPPSHALMSPLPEANKRYAGHTPLIPRSFSPVQEDMPEPAHEQAVEEPLHAPDEDESLIGPLMLPTNPVDGASDHIALDVLDDVLEKVAKDQERFSRLKDAPEPTPVAKGVEEDLPLSRKASADSRRSSNNSPKSSTDSRKSSTTSVVDGVRLKTPPLNFGMPIGQV</sequence>
<evidence type="ECO:0000313" key="2">
    <source>
        <dbReference type="EMBL" id="CAE7188220.1"/>
    </source>
</evidence>
<dbReference type="Proteomes" id="UP000472372">
    <property type="component" value="Chromosome 6"/>
</dbReference>
<dbReference type="AlphaFoldDB" id="A0A6S6W6Q8"/>
<name>A0A6S6W6Q8_9PLEO</name>
<feature type="region of interest" description="Disordered" evidence="1">
    <location>
        <begin position="77"/>
        <end position="97"/>
    </location>
</feature>
<organism evidence="2 3">
    <name type="scientific">Pyrenophora teres f. teres</name>
    <dbReference type="NCBI Taxonomy" id="97479"/>
    <lineage>
        <taxon>Eukaryota</taxon>
        <taxon>Fungi</taxon>
        <taxon>Dikarya</taxon>
        <taxon>Ascomycota</taxon>
        <taxon>Pezizomycotina</taxon>
        <taxon>Dothideomycetes</taxon>
        <taxon>Pleosporomycetidae</taxon>
        <taxon>Pleosporales</taxon>
        <taxon>Pleosporineae</taxon>
        <taxon>Pleosporaceae</taxon>
        <taxon>Pyrenophora</taxon>
    </lineage>
</organism>
<evidence type="ECO:0000256" key="1">
    <source>
        <dbReference type="SAM" id="MobiDB-lite"/>
    </source>
</evidence>
<accession>A0A6S6W6Q8</accession>
<feature type="compositionally biased region" description="Low complexity" evidence="1">
    <location>
        <begin position="225"/>
        <end position="243"/>
    </location>
</feature>
<dbReference type="EMBL" id="HG992982">
    <property type="protein sequence ID" value="CAE7188220.1"/>
    <property type="molecule type" value="Genomic_DNA"/>
</dbReference>
<feature type="compositionally biased region" description="Basic and acidic residues" evidence="1">
    <location>
        <begin position="135"/>
        <end position="146"/>
    </location>
</feature>
<evidence type="ECO:0000313" key="3">
    <source>
        <dbReference type="Proteomes" id="UP000472372"/>
    </source>
</evidence>
<reference evidence="2" key="1">
    <citation type="submission" date="2021-02" db="EMBL/GenBank/DDBJ databases">
        <authorList>
            <person name="Syme A R."/>
            <person name="Syme A R."/>
            <person name="Moolhuijzen P."/>
        </authorList>
    </citation>
    <scope>NUCLEOTIDE SEQUENCE</scope>
    <source>
        <strain evidence="2">W1-1</strain>
    </source>
</reference>
<protein>
    <submittedName>
        <fullName evidence="2">Uncharacterized protein</fullName>
    </submittedName>
</protein>
<feature type="region of interest" description="Disordered" evidence="1">
    <location>
        <begin position="192"/>
        <end position="264"/>
    </location>
</feature>
<gene>
    <name evidence="2" type="ORF">PTTW11_07285</name>
</gene>